<dbReference type="RefSeq" id="WP_313793058.1">
    <property type="nucleotide sequence ID" value="NZ_CP102453.1"/>
</dbReference>
<reference evidence="5 6" key="1">
    <citation type="submission" date="2022-08" db="EMBL/GenBank/DDBJ databases">
        <title>Aerococcaceae sp. nov isolated from spoiled eye mask.</title>
        <authorList>
            <person name="Zhou G."/>
            <person name="Xie X.-B."/>
            <person name="Shi Q.-S."/>
            <person name="Wang Y.-S."/>
            <person name="Wen X."/>
            <person name="Peng H."/>
            <person name="Yang X.-J."/>
            <person name="Tao H.-B."/>
            <person name="Huang X.-M."/>
        </authorList>
    </citation>
    <scope>NUCLEOTIDE SEQUENCE [LARGE SCALE GENOMIC DNA]</scope>
    <source>
        <strain evidence="6">DM20194951</strain>
    </source>
</reference>
<gene>
    <name evidence="5" type="ORF">NRE15_11705</name>
</gene>
<dbReference type="PROSITE" id="PS01124">
    <property type="entry name" value="HTH_ARAC_FAMILY_2"/>
    <property type="match status" value="1"/>
</dbReference>
<dbReference type="Gene3D" id="1.10.10.60">
    <property type="entry name" value="Homeodomain-like"/>
    <property type="match status" value="2"/>
</dbReference>
<evidence type="ECO:0000313" key="6">
    <source>
        <dbReference type="Proteomes" id="UP001315967"/>
    </source>
</evidence>
<dbReference type="SUPFAM" id="SSF46689">
    <property type="entry name" value="Homeodomain-like"/>
    <property type="match status" value="1"/>
</dbReference>
<feature type="domain" description="HTH araC/xylS-type" evidence="4">
    <location>
        <begin position="229"/>
        <end position="326"/>
    </location>
</feature>
<evidence type="ECO:0000313" key="5">
    <source>
        <dbReference type="EMBL" id="UUX33556.1"/>
    </source>
</evidence>
<accession>A0ABY5P4Q9</accession>
<keyword evidence="6" id="KW-1185">Reference proteome</keyword>
<dbReference type="InterPro" id="IPR018060">
    <property type="entry name" value="HTH_AraC"/>
</dbReference>
<dbReference type="Pfam" id="PF12833">
    <property type="entry name" value="HTH_18"/>
    <property type="match status" value="1"/>
</dbReference>
<evidence type="ECO:0000256" key="3">
    <source>
        <dbReference type="ARBA" id="ARBA00023163"/>
    </source>
</evidence>
<dbReference type="SMART" id="SM00342">
    <property type="entry name" value="HTH_ARAC"/>
    <property type="match status" value="1"/>
</dbReference>
<dbReference type="InterPro" id="IPR009057">
    <property type="entry name" value="Homeodomain-like_sf"/>
</dbReference>
<dbReference type="EMBL" id="CP102453">
    <property type="protein sequence ID" value="UUX33556.1"/>
    <property type="molecule type" value="Genomic_DNA"/>
</dbReference>
<dbReference type="InterPro" id="IPR018062">
    <property type="entry name" value="HTH_AraC-typ_CS"/>
</dbReference>
<evidence type="ECO:0000259" key="4">
    <source>
        <dbReference type="PROSITE" id="PS01124"/>
    </source>
</evidence>
<evidence type="ECO:0000256" key="2">
    <source>
        <dbReference type="ARBA" id="ARBA00023125"/>
    </source>
</evidence>
<evidence type="ECO:0000256" key="1">
    <source>
        <dbReference type="ARBA" id="ARBA00023015"/>
    </source>
</evidence>
<keyword evidence="2" id="KW-0238">DNA-binding</keyword>
<proteinExistence type="predicted"/>
<keyword evidence="3" id="KW-0804">Transcription</keyword>
<sequence length="332" mass="39673">MNAIELDKRIKALTEREQFYLDNPEALSPLYEKFETTDIDGNSVYHFRIPELSENEVQIRRDSRFRPVPLHRFSNIMINYVYSGKCRYLINDKIVEMEVGDVCIIDQDVVRYKFELEADDIVFNISLDKKFFSRFIQHNLSESSIVSSFILNSLYSQGKHDQFIFFRNHQNPRIINLFDEILTEYYKQQKYYKSTIKSYIEIVVLEQLRSYQNSDIVLHLPDQKENDFVEILRDIENNYKEGNIEDLANKFHYNPKYLSSLIKKRTGFTFKEIQRKTRLDVSCQLLINSSMTIEEIIEEVGFTNQTSFYNYFKTAYRVSPSEYRKSYDILKS</sequence>
<dbReference type="Proteomes" id="UP001315967">
    <property type="component" value="Chromosome"/>
</dbReference>
<protein>
    <submittedName>
        <fullName evidence="5">AraC family transcriptional regulator</fullName>
    </submittedName>
</protein>
<dbReference type="PROSITE" id="PS00041">
    <property type="entry name" value="HTH_ARAC_FAMILY_1"/>
    <property type="match status" value="1"/>
</dbReference>
<keyword evidence="1" id="KW-0805">Transcription regulation</keyword>
<organism evidence="5 6">
    <name type="scientific">Fundicoccus culcitae</name>
    <dbReference type="NCBI Taxonomy" id="2969821"/>
    <lineage>
        <taxon>Bacteria</taxon>
        <taxon>Bacillati</taxon>
        <taxon>Bacillota</taxon>
        <taxon>Bacilli</taxon>
        <taxon>Lactobacillales</taxon>
        <taxon>Aerococcaceae</taxon>
        <taxon>Fundicoccus</taxon>
    </lineage>
</organism>
<name>A0ABY5P4Q9_9LACT</name>
<dbReference type="PANTHER" id="PTHR43280">
    <property type="entry name" value="ARAC-FAMILY TRANSCRIPTIONAL REGULATOR"/>
    <property type="match status" value="1"/>
</dbReference>
<dbReference type="PANTHER" id="PTHR43280:SF28">
    <property type="entry name" value="HTH-TYPE TRANSCRIPTIONAL ACTIVATOR RHAS"/>
    <property type="match status" value="1"/>
</dbReference>